<dbReference type="Proteomes" id="UP000619788">
    <property type="component" value="Unassembled WGS sequence"/>
</dbReference>
<proteinExistence type="predicted"/>
<dbReference type="RefSeq" id="WP_204065807.1">
    <property type="nucleotide sequence ID" value="NZ_BOOJ01000033.1"/>
</dbReference>
<evidence type="ECO:0000256" key="3">
    <source>
        <dbReference type="SAM" id="Phobius"/>
    </source>
</evidence>
<keyword evidence="1" id="KW-0805">Transcription regulation</keyword>
<keyword evidence="2" id="KW-0804">Transcription</keyword>
<accession>A0A8J3SFI9</accession>
<feature type="transmembrane region" description="Helical" evidence="3">
    <location>
        <begin position="94"/>
        <end position="113"/>
    </location>
</feature>
<keyword evidence="3" id="KW-0472">Membrane</keyword>
<feature type="transmembrane region" description="Helical" evidence="3">
    <location>
        <begin position="161"/>
        <end position="184"/>
    </location>
</feature>
<feature type="domain" description="Putative zinc-finger" evidence="4">
    <location>
        <begin position="15"/>
        <end position="39"/>
    </location>
</feature>
<protein>
    <recommendedName>
        <fullName evidence="4">Putative zinc-finger domain-containing protein</fullName>
    </recommendedName>
</protein>
<name>A0A8J3SFI9_9ACTN</name>
<organism evidence="5 6">
    <name type="scientific">Planobispora siamensis</name>
    <dbReference type="NCBI Taxonomy" id="936338"/>
    <lineage>
        <taxon>Bacteria</taxon>
        <taxon>Bacillati</taxon>
        <taxon>Actinomycetota</taxon>
        <taxon>Actinomycetes</taxon>
        <taxon>Streptosporangiales</taxon>
        <taxon>Streptosporangiaceae</taxon>
        <taxon>Planobispora</taxon>
    </lineage>
</organism>
<comment type="caution">
    <text evidence="5">The sequence shown here is derived from an EMBL/GenBank/DDBJ whole genome shotgun (WGS) entry which is preliminary data.</text>
</comment>
<evidence type="ECO:0000256" key="2">
    <source>
        <dbReference type="ARBA" id="ARBA00023163"/>
    </source>
</evidence>
<feature type="transmembrane region" description="Helical" evidence="3">
    <location>
        <begin position="190"/>
        <end position="207"/>
    </location>
</feature>
<dbReference type="InterPro" id="IPR027383">
    <property type="entry name" value="Znf_put"/>
</dbReference>
<keyword evidence="6" id="KW-1185">Reference proteome</keyword>
<keyword evidence="3" id="KW-0812">Transmembrane</keyword>
<feature type="transmembrane region" description="Helical" evidence="3">
    <location>
        <begin position="247"/>
        <end position="264"/>
    </location>
</feature>
<feature type="transmembrane region" description="Helical" evidence="3">
    <location>
        <begin position="119"/>
        <end position="140"/>
    </location>
</feature>
<dbReference type="Pfam" id="PF13490">
    <property type="entry name" value="zf-HC2"/>
    <property type="match status" value="1"/>
</dbReference>
<evidence type="ECO:0000313" key="5">
    <source>
        <dbReference type="EMBL" id="GIH93656.1"/>
    </source>
</evidence>
<gene>
    <name evidence="5" type="ORF">Psi01_42860</name>
</gene>
<dbReference type="Gene3D" id="1.10.10.1320">
    <property type="entry name" value="Anti-sigma factor, zinc-finger domain"/>
    <property type="match status" value="1"/>
</dbReference>
<evidence type="ECO:0000259" key="4">
    <source>
        <dbReference type="Pfam" id="PF13490"/>
    </source>
</evidence>
<dbReference type="InterPro" id="IPR041916">
    <property type="entry name" value="Anti_sigma_zinc_sf"/>
</dbReference>
<sequence>MSTTWHLPDELTERYATGRLDPAQVMSVEAHLARCGRCRAAVPYEPEWLAASWERVADVVDRPAPRLAERVLHRFGVPGHVARLLSATPSLSRAWLAALTAVLAFAVACARLVPGDEDVLLAFLLVAPVLPVAGVAVAYGRHVDPVHEIQAATPMSGPRLFLLRAVAVLAVGLGLTGGATLLFPGPLGPSAAWLLPALVLSLGLLALSGRISPLLAGAVLATGWFGAALICHAVLNDRFLPFHPAAQALYGAAALALLPLVYLRRRRLAPGEPRWTRPQWTRP</sequence>
<keyword evidence="3" id="KW-1133">Transmembrane helix</keyword>
<dbReference type="EMBL" id="BOOJ01000033">
    <property type="protein sequence ID" value="GIH93656.1"/>
    <property type="molecule type" value="Genomic_DNA"/>
</dbReference>
<reference evidence="5 6" key="1">
    <citation type="submission" date="2021-01" db="EMBL/GenBank/DDBJ databases">
        <title>Whole genome shotgun sequence of Planobispora siamensis NBRC 107568.</title>
        <authorList>
            <person name="Komaki H."/>
            <person name="Tamura T."/>
        </authorList>
    </citation>
    <scope>NUCLEOTIDE SEQUENCE [LARGE SCALE GENOMIC DNA]</scope>
    <source>
        <strain evidence="5 6">NBRC 107568</strain>
    </source>
</reference>
<evidence type="ECO:0000313" key="6">
    <source>
        <dbReference type="Proteomes" id="UP000619788"/>
    </source>
</evidence>
<feature type="transmembrane region" description="Helical" evidence="3">
    <location>
        <begin position="214"/>
        <end position="235"/>
    </location>
</feature>
<evidence type="ECO:0000256" key="1">
    <source>
        <dbReference type="ARBA" id="ARBA00023015"/>
    </source>
</evidence>
<dbReference type="AlphaFoldDB" id="A0A8J3SFI9"/>